<evidence type="ECO:0000313" key="3">
    <source>
        <dbReference type="Proteomes" id="UP001580430"/>
    </source>
</evidence>
<comment type="caution">
    <text evidence="2">The sequence shown here is derived from an EMBL/GenBank/DDBJ whole genome shotgun (WGS) entry which is preliminary data.</text>
</comment>
<dbReference type="SMART" id="SM00530">
    <property type="entry name" value="HTH_XRE"/>
    <property type="match status" value="1"/>
</dbReference>
<reference evidence="2 3" key="1">
    <citation type="submission" date="2024-09" db="EMBL/GenBank/DDBJ databases">
        <title>Paenibacillus zeirhizospherea sp. nov., isolated from surface of the maize (Zea mays) roots in a horticulture field, Hungary.</title>
        <authorList>
            <person name="Marton D."/>
            <person name="Farkas M."/>
            <person name="Bedics A."/>
            <person name="Toth E."/>
            <person name="Tancsics A."/>
            <person name="Boka K."/>
            <person name="Marati G."/>
            <person name="Kriszt B."/>
            <person name="Cserhati M."/>
        </authorList>
    </citation>
    <scope>NUCLEOTIDE SEQUENCE [LARGE SCALE GENOMIC DNA]</scope>
    <source>
        <strain evidence="2 3">JCM 18446</strain>
    </source>
</reference>
<dbReference type="InterPro" id="IPR001387">
    <property type="entry name" value="Cro/C1-type_HTH"/>
</dbReference>
<proteinExistence type="predicted"/>
<dbReference type="InterPro" id="IPR010982">
    <property type="entry name" value="Lambda_DNA-bd_dom_sf"/>
</dbReference>
<gene>
    <name evidence="2" type="ORF">ACE5LO_14240</name>
</gene>
<organism evidence="2 3">
    <name type="scientific">Paenibacillus medicaginis</name>
    <dbReference type="NCBI Taxonomy" id="1470560"/>
    <lineage>
        <taxon>Bacteria</taxon>
        <taxon>Bacillati</taxon>
        <taxon>Bacillota</taxon>
        <taxon>Bacilli</taxon>
        <taxon>Bacillales</taxon>
        <taxon>Paenibacillaceae</taxon>
        <taxon>Paenibacillus</taxon>
    </lineage>
</organism>
<dbReference type="Proteomes" id="UP001580430">
    <property type="component" value="Unassembled WGS sequence"/>
</dbReference>
<accession>A0ABV5C216</accession>
<dbReference type="Gene3D" id="1.10.260.40">
    <property type="entry name" value="lambda repressor-like DNA-binding domains"/>
    <property type="match status" value="1"/>
</dbReference>
<protein>
    <submittedName>
        <fullName evidence="2">Helix-turn-helix domain-containing protein</fullName>
    </submittedName>
</protein>
<keyword evidence="3" id="KW-1185">Reference proteome</keyword>
<feature type="domain" description="HTH cro/C1-type" evidence="1">
    <location>
        <begin position="37"/>
        <end position="92"/>
    </location>
</feature>
<dbReference type="Pfam" id="PF01381">
    <property type="entry name" value="HTH_3"/>
    <property type="match status" value="1"/>
</dbReference>
<dbReference type="CDD" id="cd00093">
    <property type="entry name" value="HTH_XRE"/>
    <property type="match status" value="1"/>
</dbReference>
<dbReference type="EMBL" id="JBHIRY010000013">
    <property type="protein sequence ID" value="MFB5761553.1"/>
    <property type="molecule type" value="Genomic_DNA"/>
</dbReference>
<dbReference type="PROSITE" id="PS50943">
    <property type="entry name" value="HTH_CROC1"/>
    <property type="match status" value="1"/>
</dbReference>
<dbReference type="RefSeq" id="WP_375520697.1">
    <property type="nucleotide sequence ID" value="NZ_JBHIRY010000013.1"/>
</dbReference>
<name>A0ABV5C216_9BACL</name>
<evidence type="ECO:0000313" key="2">
    <source>
        <dbReference type="EMBL" id="MFB5761553.1"/>
    </source>
</evidence>
<dbReference type="SUPFAM" id="SSF47413">
    <property type="entry name" value="lambda repressor-like DNA-binding domains"/>
    <property type="match status" value="1"/>
</dbReference>
<evidence type="ECO:0000259" key="1">
    <source>
        <dbReference type="PROSITE" id="PS50943"/>
    </source>
</evidence>
<sequence length="101" mass="11111">MSKLPGQDFEDFMKEARQDPEISAYLDSFSVAVGNAVLARRTALGWTQRKLAEQAGTTQARISQIEAGFEGVKMETLNKVFKALGLKQLTSLFTEEAVARA</sequence>